<accession>A0A7S3J4G0</accession>
<protein>
    <submittedName>
        <fullName evidence="3">Uncharacterized protein</fullName>
    </submittedName>
</protein>
<evidence type="ECO:0000313" key="3">
    <source>
        <dbReference type="EMBL" id="CAE0345623.1"/>
    </source>
</evidence>
<keyword evidence="1" id="KW-0175">Coiled coil</keyword>
<feature type="coiled-coil region" evidence="1">
    <location>
        <begin position="11"/>
        <end position="63"/>
    </location>
</feature>
<dbReference type="EMBL" id="HBII01010441">
    <property type="protein sequence ID" value="CAE0345623.1"/>
    <property type="molecule type" value="Transcribed_RNA"/>
</dbReference>
<name>A0A7S3J4G0_9SPIT</name>
<dbReference type="EMBL" id="HBII01010440">
    <property type="protein sequence ID" value="CAE0345622.1"/>
    <property type="molecule type" value="Transcribed_RNA"/>
</dbReference>
<proteinExistence type="predicted"/>
<evidence type="ECO:0000313" key="2">
    <source>
        <dbReference type="EMBL" id="CAE0345622.1"/>
    </source>
</evidence>
<sequence>MEDVLDGKIAEGNYLQRIAQLEEDIKNINVQYKEQIEKLNESLLQLKKSKKKYKLKLKRCKEARTHENCSESTLPSSLKETKFSIEADKQEGDYDELCKMIQTLRRPNGLEIDQNYVLEIIGTYNSDRDFIEKAKDLCMPYIKQLKMSSMHFYNNEDEIYEVNQFLSNTFTNELESLVLEGGNVDYSKFKSGITNILGFVNEEIHLSWFKIEEENLKSLIENTHQLK</sequence>
<reference evidence="3" key="1">
    <citation type="submission" date="2021-01" db="EMBL/GenBank/DDBJ databases">
        <authorList>
            <person name="Corre E."/>
            <person name="Pelletier E."/>
            <person name="Niang G."/>
            <person name="Scheremetjew M."/>
            <person name="Finn R."/>
            <person name="Kale V."/>
            <person name="Holt S."/>
            <person name="Cochrane G."/>
            <person name="Meng A."/>
            <person name="Brown T."/>
            <person name="Cohen L."/>
        </authorList>
    </citation>
    <scope>NUCLEOTIDE SEQUENCE</scope>
    <source>
        <strain evidence="3">FSP1.4</strain>
    </source>
</reference>
<dbReference type="AlphaFoldDB" id="A0A7S3J4G0"/>
<gene>
    <name evidence="2" type="ORF">EHAR0213_LOCUS4532</name>
    <name evidence="3" type="ORF">EHAR0213_LOCUS4533</name>
</gene>
<organism evidence="3">
    <name type="scientific">Euplotes harpa</name>
    <dbReference type="NCBI Taxonomy" id="151035"/>
    <lineage>
        <taxon>Eukaryota</taxon>
        <taxon>Sar</taxon>
        <taxon>Alveolata</taxon>
        <taxon>Ciliophora</taxon>
        <taxon>Intramacronucleata</taxon>
        <taxon>Spirotrichea</taxon>
        <taxon>Hypotrichia</taxon>
        <taxon>Euplotida</taxon>
        <taxon>Euplotidae</taxon>
        <taxon>Euplotes</taxon>
    </lineage>
</organism>
<evidence type="ECO:0000256" key="1">
    <source>
        <dbReference type="SAM" id="Coils"/>
    </source>
</evidence>